<feature type="transmembrane region" description="Helical" evidence="9">
    <location>
        <begin position="18"/>
        <end position="36"/>
    </location>
</feature>
<protein>
    <recommendedName>
        <fullName evidence="9">Lipoprotein signal peptidase</fullName>
        <ecNumber evidence="9">3.4.23.36</ecNumber>
    </recommendedName>
    <alternativeName>
        <fullName evidence="9">Prolipoprotein signal peptidase</fullName>
    </alternativeName>
    <alternativeName>
        <fullName evidence="9">Signal peptidase II</fullName>
        <shortName evidence="9">SPase II</shortName>
    </alternativeName>
</protein>
<feature type="transmembrane region" description="Helical" evidence="9">
    <location>
        <begin position="48"/>
        <end position="67"/>
    </location>
</feature>
<keyword evidence="13" id="KW-1185">Reference proteome</keyword>
<comment type="catalytic activity">
    <reaction evidence="9 10">
        <text>Release of signal peptides from bacterial membrane prolipoproteins. Hydrolyzes -Xaa-Yaa-Zaa-|-(S,diacylglyceryl)Cys-, in which Xaa is hydrophobic (preferably Leu), and Yaa (Ala or Ser) and Zaa (Gly or Ala) have small, neutral side chains.</text>
        <dbReference type="EC" id="3.4.23.36"/>
    </reaction>
</comment>
<proteinExistence type="inferred from homology"/>
<dbReference type="KEGG" id="bci:BCI_0557"/>
<gene>
    <name evidence="9 12" type="primary">lspA</name>
    <name evidence="12" type="ordered locus">BCI_0557</name>
</gene>
<dbReference type="AlphaFoldDB" id="Q1LSS8"/>
<comment type="pathway">
    <text evidence="9">Protein modification; lipoprotein biosynthesis (signal peptide cleavage).</text>
</comment>
<reference evidence="12 13" key="1">
    <citation type="journal article" date="2006" name="PLoS Biol.">
        <title>Metabolic complementarity and genomics of the dual bacterial symbiosis of sharpshooters.</title>
        <authorList>
            <person name="Wu D."/>
            <person name="Daugherty S.C."/>
            <person name="Van Aken S.E."/>
            <person name="Pai G.H."/>
            <person name="Watkins K.L."/>
            <person name="Khouri H."/>
            <person name="Tallon L.J."/>
            <person name="Zaborsky J.M."/>
            <person name="Dunbar H.E."/>
            <person name="Tran P.L."/>
            <person name="Moran N.A."/>
            <person name="Eisen J.A."/>
        </authorList>
    </citation>
    <scope>NUCLEOTIDE SEQUENCE [LARGE SCALE GENOMIC DNA]</scope>
    <source>
        <strain evidence="12">Hc</strain>
    </source>
</reference>
<keyword evidence="6 9" id="KW-0378">Hydrolase</keyword>
<keyword evidence="2 9" id="KW-1003">Cell membrane</keyword>
<dbReference type="RefSeq" id="WP_011520719.1">
    <property type="nucleotide sequence ID" value="NC_007984.1"/>
</dbReference>
<dbReference type="InterPro" id="IPR001872">
    <property type="entry name" value="Peptidase_A8"/>
</dbReference>
<dbReference type="PROSITE" id="PS00855">
    <property type="entry name" value="SPASE_II"/>
    <property type="match status" value="1"/>
</dbReference>
<feature type="transmembrane region" description="Helical" evidence="9">
    <location>
        <begin position="139"/>
        <end position="159"/>
    </location>
</feature>
<dbReference type="HOGENOM" id="CLU_083252_4_3_6"/>
<evidence type="ECO:0000313" key="12">
    <source>
        <dbReference type="EMBL" id="ABF14225.1"/>
    </source>
</evidence>
<dbReference type="PANTHER" id="PTHR33695:SF1">
    <property type="entry name" value="LIPOPROTEIN SIGNAL PEPTIDASE"/>
    <property type="match status" value="1"/>
</dbReference>
<dbReference type="EC" id="3.4.23.36" evidence="9"/>
<dbReference type="PRINTS" id="PR00781">
    <property type="entry name" value="LIPOSIGPTASE"/>
</dbReference>
<evidence type="ECO:0000256" key="9">
    <source>
        <dbReference type="HAMAP-Rule" id="MF_00161"/>
    </source>
</evidence>
<accession>Q1LSS8</accession>
<sequence>MKFIPTTYNTFLYTGIRWLWLAFVVFAIDFGSKQWVINHVKLGESISIIPNIQFFYTLNSGAAFSILADKGNFNIWLLTLIAIILCILLLVMMYYANYMAKIINVSYALILGGALGNLFDRIKYGAVIDFIDIYVQSWHWPTFNIADLSICIGIILIVLEHFYSPAK</sequence>
<feature type="active site" evidence="9">
    <location>
        <position position="129"/>
    </location>
</feature>
<dbReference type="Pfam" id="PF01252">
    <property type="entry name" value="Peptidase_A8"/>
    <property type="match status" value="1"/>
</dbReference>
<dbReference type="Proteomes" id="UP000002427">
    <property type="component" value="Chromosome"/>
</dbReference>
<dbReference type="GO" id="GO:0005886">
    <property type="term" value="C:plasma membrane"/>
    <property type="evidence" value="ECO:0007669"/>
    <property type="project" value="UniProtKB-UniRule"/>
</dbReference>
<dbReference type="NCBIfam" id="TIGR00077">
    <property type="entry name" value="lspA"/>
    <property type="match status" value="1"/>
</dbReference>
<evidence type="ECO:0000313" key="13">
    <source>
        <dbReference type="Proteomes" id="UP000002427"/>
    </source>
</evidence>
<dbReference type="UniPathway" id="UPA00665"/>
<organism evidence="12 13">
    <name type="scientific">Baumannia cicadellinicola subsp. Homalodisca coagulata</name>
    <dbReference type="NCBI Taxonomy" id="374463"/>
    <lineage>
        <taxon>Bacteria</taxon>
        <taxon>Pseudomonadati</taxon>
        <taxon>Pseudomonadota</taxon>
        <taxon>Gammaproteobacteria</taxon>
        <taxon>Candidatus Palibaumannia</taxon>
    </lineage>
</organism>
<feature type="transmembrane region" description="Helical" evidence="9">
    <location>
        <begin position="73"/>
        <end position="95"/>
    </location>
</feature>
<keyword evidence="8 9" id="KW-0472">Membrane</keyword>
<keyword evidence="3 9" id="KW-0645">Protease</keyword>
<dbReference type="MEROPS" id="A08.001"/>
<dbReference type="OrthoDB" id="9810259at2"/>
<name>Q1LSS8_BAUCH</name>
<keyword evidence="7 9" id="KW-1133">Transmembrane helix</keyword>
<evidence type="ECO:0000256" key="6">
    <source>
        <dbReference type="ARBA" id="ARBA00022801"/>
    </source>
</evidence>
<evidence type="ECO:0000256" key="7">
    <source>
        <dbReference type="ARBA" id="ARBA00022989"/>
    </source>
</evidence>
<comment type="similarity">
    <text evidence="1 9 11">Belongs to the peptidase A8 family.</text>
</comment>
<dbReference type="GO" id="GO:0006508">
    <property type="term" value="P:proteolysis"/>
    <property type="evidence" value="ECO:0007669"/>
    <property type="project" value="UniProtKB-KW"/>
</dbReference>
<evidence type="ECO:0000256" key="10">
    <source>
        <dbReference type="RuleBase" id="RU000594"/>
    </source>
</evidence>
<dbReference type="HAMAP" id="MF_00161">
    <property type="entry name" value="LspA"/>
    <property type="match status" value="1"/>
</dbReference>
<comment type="function">
    <text evidence="9 10">This protein specifically catalyzes the removal of signal peptides from prolipoproteins.</text>
</comment>
<feature type="transmembrane region" description="Helical" evidence="9">
    <location>
        <begin position="102"/>
        <end position="119"/>
    </location>
</feature>
<dbReference type="EMBL" id="CP000238">
    <property type="protein sequence ID" value="ABF14225.1"/>
    <property type="molecule type" value="Genomic_DNA"/>
</dbReference>
<evidence type="ECO:0000256" key="4">
    <source>
        <dbReference type="ARBA" id="ARBA00022692"/>
    </source>
</evidence>
<evidence type="ECO:0000256" key="11">
    <source>
        <dbReference type="RuleBase" id="RU004181"/>
    </source>
</evidence>
<dbReference type="STRING" id="374463.BCI_0557"/>
<evidence type="ECO:0000256" key="1">
    <source>
        <dbReference type="ARBA" id="ARBA00006139"/>
    </source>
</evidence>
<feature type="active site" evidence="9">
    <location>
        <position position="147"/>
    </location>
</feature>
<evidence type="ECO:0000256" key="3">
    <source>
        <dbReference type="ARBA" id="ARBA00022670"/>
    </source>
</evidence>
<keyword evidence="5 9" id="KW-0064">Aspartyl protease</keyword>
<dbReference type="PANTHER" id="PTHR33695">
    <property type="entry name" value="LIPOPROTEIN SIGNAL PEPTIDASE"/>
    <property type="match status" value="1"/>
</dbReference>
<evidence type="ECO:0000256" key="2">
    <source>
        <dbReference type="ARBA" id="ARBA00022475"/>
    </source>
</evidence>
<evidence type="ECO:0000256" key="8">
    <source>
        <dbReference type="ARBA" id="ARBA00023136"/>
    </source>
</evidence>
<keyword evidence="4 9" id="KW-0812">Transmembrane</keyword>
<evidence type="ECO:0000256" key="5">
    <source>
        <dbReference type="ARBA" id="ARBA00022750"/>
    </source>
</evidence>
<dbReference type="GO" id="GO:0004190">
    <property type="term" value="F:aspartic-type endopeptidase activity"/>
    <property type="evidence" value="ECO:0007669"/>
    <property type="project" value="UniProtKB-UniRule"/>
</dbReference>